<dbReference type="InParanoid" id="A0A6P8IAD8"/>
<gene>
    <name evidence="14" type="primary">LOC116300361</name>
</gene>
<feature type="domain" description="G-protein coupled receptors family 1 profile" evidence="12">
    <location>
        <begin position="64"/>
        <end position="314"/>
    </location>
</feature>
<protein>
    <submittedName>
        <fullName evidence="14">Beta-1 adrenergic receptor-like</fullName>
    </submittedName>
</protein>
<dbReference type="InterPro" id="IPR000276">
    <property type="entry name" value="GPCR_Rhodpsn"/>
</dbReference>
<evidence type="ECO:0000313" key="13">
    <source>
        <dbReference type="Proteomes" id="UP000515163"/>
    </source>
</evidence>
<dbReference type="RefSeq" id="XP_031565083.1">
    <property type="nucleotide sequence ID" value="XM_031709223.1"/>
</dbReference>
<keyword evidence="4 11" id="KW-1133">Transmembrane helix</keyword>
<dbReference type="Gene3D" id="1.20.1070.10">
    <property type="entry name" value="Rhodopsin 7-helix transmembrane proteins"/>
    <property type="match status" value="1"/>
</dbReference>
<dbReference type="InterPro" id="IPR017452">
    <property type="entry name" value="GPCR_Rhodpsn_7TM"/>
</dbReference>
<evidence type="ECO:0000256" key="1">
    <source>
        <dbReference type="ARBA" id="ARBA00004651"/>
    </source>
</evidence>
<dbReference type="GO" id="GO:0005886">
    <property type="term" value="C:plasma membrane"/>
    <property type="evidence" value="ECO:0007669"/>
    <property type="project" value="UniProtKB-SubCell"/>
</dbReference>
<evidence type="ECO:0000256" key="9">
    <source>
        <dbReference type="ARBA" id="ARBA00023224"/>
    </source>
</evidence>
<evidence type="ECO:0000313" key="14">
    <source>
        <dbReference type="RefSeq" id="XP_031565083.1"/>
    </source>
</evidence>
<dbReference type="CDD" id="cd14967">
    <property type="entry name" value="7tmA_amine_R-like"/>
    <property type="match status" value="1"/>
</dbReference>
<evidence type="ECO:0000256" key="6">
    <source>
        <dbReference type="ARBA" id="ARBA00023136"/>
    </source>
</evidence>
<dbReference type="OrthoDB" id="10071887at2759"/>
<accession>A0A6P8IAD8</accession>
<organism evidence="13 14">
    <name type="scientific">Actinia tenebrosa</name>
    <name type="common">Australian red waratah sea anemone</name>
    <dbReference type="NCBI Taxonomy" id="6105"/>
    <lineage>
        <taxon>Eukaryota</taxon>
        <taxon>Metazoa</taxon>
        <taxon>Cnidaria</taxon>
        <taxon>Anthozoa</taxon>
        <taxon>Hexacorallia</taxon>
        <taxon>Actiniaria</taxon>
        <taxon>Actiniidae</taxon>
        <taxon>Actinia</taxon>
    </lineage>
</organism>
<evidence type="ECO:0000256" key="11">
    <source>
        <dbReference type="SAM" id="Phobius"/>
    </source>
</evidence>
<evidence type="ECO:0000256" key="5">
    <source>
        <dbReference type="ARBA" id="ARBA00023040"/>
    </source>
</evidence>
<dbReference type="KEGG" id="aten:116300361"/>
<sequence length="350" mass="39501">MSAPANGSICNTGTLDAWDWNTTNSTKNHSIEKLAATVSSDSHETDTIVFLVSSISLAVVIVVGNVLIVLAYRSNSRLQTKANMFLVNLAVSDFLVGIVSLPCWVVVQLLGLRRDDSFYEFFITFDIFSGLTSVLHLTAISIERFLAISKPFLYPSIPSRYYKVTIVFAWILAAIISALRSAIPKPWIKFYIPAVLVIGFLGPLFIIGSMYCGIFKIAKSLILKEPGGDERMMDRQNRKSSKKYVIRKERKVAVTVSIITGLFFVSWLPFYVVLLIGVFCFPGCWPKSPFDVLRVIAFSKWMHYGNSAVNAFVYSFRDKEMRRTFARLLHNRFTQFCIEVKPVEEASTYL</sequence>
<keyword evidence="6 11" id="KW-0472">Membrane</keyword>
<keyword evidence="2" id="KW-1003">Cell membrane</keyword>
<feature type="transmembrane region" description="Helical" evidence="11">
    <location>
        <begin position="191"/>
        <end position="214"/>
    </location>
</feature>
<keyword evidence="8" id="KW-0325">Glycoprotein</keyword>
<proteinExistence type="inferred from homology"/>
<dbReference type="PROSITE" id="PS50262">
    <property type="entry name" value="G_PROTEIN_RECEP_F1_2"/>
    <property type="match status" value="1"/>
</dbReference>
<keyword evidence="13" id="KW-1185">Reference proteome</keyword>
<dbReference type="PANTHER" id="PTHR24246:SF27">
    <property type="entry name" value="ADENOSINE RECEPTOR, ISOFORM A"/>
    <property type="match status" value="1"/>
</dbReference>
<keyword evidence="3 10" id="KW-0812">Transmembrane</keyword>
<feature type="transmembrane region" description="Helical" evidence="11">
    <location>
        <begin position="252"/>
        <end position="279"/>
    </location>
</feature>
<feature type="transmembrane region" description="Helical" evidence="11">
    <location>
        <begin position="84"/>
        <end position="107"/>
    </location>
</feature>
<name>A0A6P8IAD8_ACTTE</name>
<comment type="subcellular location">
    <subcellularLocation>
        <location evidence="1">Cell membrane</location>
        <topology evidence="1">Multi-pass membrane protein</topology>
    </subcellularLocation>
</comment>
<dbReference type="GO" id="GO:0004930">
    <property type="term" value="F:G protein-coupled receptor activity"/>
    <property type="evidence" value="ECO:0007669"/>
    <property type="project" value="UniProtKB-KW"/>
</dbReference>
<keyword evidence="7 10" id="KW-0675">Receptor</keyword>
<dbReference type="Proteomes" id="UP000515163">
    <property type="component" value="Unplaced"/>
</dbReference>
<dbReference type="FunFam" id="1.20.1070.10:FF:000437">
    <property type="entry name" value="Predicted protein"/>
    <property type="match status" value="1"/>
</dbReference>
<dbReference type="PRINTS" id="PR00237">
    <property type="entry name" value="GPCRRHODOPSN"/>
</dbReference>
<dbReference type="Pfam" id="PF00001">
    <property type="entry name" value="7tm_1"/>
    <property type="match status" value="1"/>
</dbReference>
<dbReference type="FunCoup" id="A0A6P8IAD8">
    <property type="interactions" value="564"/>
</dbReference>
<dbReference type="GeneID" id="116300361"/>
<dbReference type="AlphaFoldDB" id="A0A6P8IAD8"/>
<reference evidence="14" key="1">
    <citation type="submission" date="2025-08" db="UniProtKB">
        <authorList>
            <consortium name="RefSeq"/>
        </authorList>
    </citation>
    <scope>IDENTIFICATION</scope>
    <source>
        <tissue evidence="14">Tentacle</tissue>
    </source>
</reference>
<comment type="similarity">
    <text evidence="10">Belongs to the G-protein coupled receptor 1 family.</text>
</comment>
<feature type="transmembrane region" description="Helical" evidence="11">
    <location>
        <begin position="161"/>
        <end position="179"/>
    </location>
</feature>
<dbReference type="PANTHER" id="PTHR24246">
    <property type="entry name" value="OLFACTORY RECEPTOR AND ADENOSINE RECEPTOR"/>
    <property type="match status" value="1"/>
</dbReference>
<dbReference type="SUPFAM" id="SSF81321">
    <property type="entry name" value="Family A G protein-coupled receptor-like"/>
    <property type="match status" value="1"/>
</dbReference>
<dbReference type="PROSITE" id="PS00237">
    <property type="entry name" value="G_PROTEIN_RECEP_F1_1"/>
    <property type="match status" value="1"/>
</dbReference>
<feature type="transmembrane region" description="Helical" evidence="11">
    <location>
        <begin position="119"/>
        <end position="140"/>
    </location>
</feature>
<evidence type="ECO:0000256" key="7">
    <source>
        <dbReference type="ARBA" id="ARBA00023170"/>
    </source>
</evidence>
<evidence type="ECO:0000256" key="2">
    <source>
        <dbReference type="ARBA" id="ARBA00022475"/>
    </source>
</evidence>
<evidence type="ECO:0000256" key="4">
    <source>
        <dbReference type="ARBA" id="ARBA00022989"/>
    </source>
</evidence>
<feature type="transmembrane region" description="Helical" evidence="11">
    <location>
        <begin position="48"/>
        <end position="72"/>
    </location>
</feature>
<evidence type="ECO:0000259" key="12">
    <source>
        <dbReference type="PROSITE" id="PS50262"/>
    </source>
</evidence>
<keyword evidence="5 10" id="KW-0297">G-protein coupled receptor</keyword>
<evidence type="ECO:0000256" key="8">
    <source>
        <dbReference type="ARBA" id="ARBA00023180"/>
    </source>
</evidence>
<dbReference type="SMART" id="SM01381">
    <property type="entry name" value="7TM_GPCR_Srsx"/>
    <property type="match status" value="1"/>
</dbReference>
<keyword evidence="9 10" id="KW-0807">Transducer</keyword>
<evidence type="ECO:0000256" key="3">
    <source>
        <dbReference type="ARBA" id="ARBA00022692"/>
    </source>
</evidence>
<evidence type="ECO:0000256" key="10">
    <source>
        <dbReference type="RuleBase" id="RU000688"/>
    </source>
</evidence>